<dbReference type="EMBL" id="JACHLI010000001">
    <property type="protein sequence ID" value="MBB4861588.1"/>
    <property type="molecule type" value="Genomic_DNA"/>
</dbReference>
<dbReference type="AlphaFoldDB" id="A0A7W7KGA8"/>
<feature type="compositionally biased region" description="Basic and acidic residues" evidence="1">
    <location>
        <begin position="135"/>
        <end position="149"/>
    </location>
</feature>
<comment type="caution">
    <text evidence="2">The sequence shown here is derived from an EMBL/GenBank/DDBJ whole genome shotgun (WGS) entry which is preliminary data.</text>
</comment>
<reference evidence="2 3" key="1">
    <citation type="submission" date="2020-08" db="EMBL/GenBank/DDBJ databases">
        <title>Functional genomics of gut bacteria from endangered species of beetles.</title>
        <authorList>
            <person name="Carlos-Shanley C."/>
        </authorList>
    </citation>
    <scope>NUCLEOTIDE SEQUENCE [LARGE SCALE GENOMIC DNA]</scope>
    <source>
        <strain evidence="2 3">S00179</strain>
    </source>
</reference>
<feature type="region of interest" description="Disordered" evidence="1">
    <location>
        <begin position="127"/>
        <end position="149"/>
    </location>
</feature>
<protein>
    <submittedName>
        <fullName evidence="2">Uncharacterized protein</fullName>
    </submittedName>
</protein>
<dbReference type="RefSeq" id="WP_184585845.1">
    <property type="nucleotide sequence ID" value="NZ_JACHLI010000001.1"/>
</dbReference>
<organism evidence="2 3">
    <name type="scientific">Pseudomonas nitroreducens</name>
    <dbReference type="NCBI Taxonomy" id="46680"/>
    <lineage>
        <taxon>Bacteria</taxon>
        <taxon>Pseudomonadati</taxon>
        <taxon>Pseudomonadota</taxon>
        <taxon>Gammaproteobacteria</taxon>
        <taxon>Pseudomonadales</taxon>
        <taxon>Pseudomonadaceae</taxon>
        <taxon>Pseudomonas</taxon>
    </lineage>
</organism>
<sequence length="149" mass="16611">MGKELIAFNGPARAWKKAGDPAWGDAKNPTFYAAAHSKADLRRLISEYCGRTPSANEINTYWHEGSWGRKMDDVVPARGLWLDPDHFSNAAVVQVYAAEASTIPKKAPEKPKEPRKRFTGYAHAQAVVKGRKQRLKAEEEAQEKLPDGH</sequence>
<accession>A0A7W7KGA8</accession>
<dbReference type="Proteomes" id="UP000566995">
    <property type="component" value="Unassembled WGS sequence"/>
</dbReference>
<proteinExistence type="predicted"/>
<name>A0A7W7KGA8_PSENT</name>
<gene>
    <name evidence="2" type="ORF">HNP46_000399</name>
</gene>
<evidence type="ECO:0000313" key="2">
    <source>
        <dbReference type="EMBL" id="MBB4861588.1"/>
    </source>
</evidence>
<evidence type="ECO:0000313" key="3">
    <source>
        <dbReference type="Proteomes" id="UP000566995"/>
    </source>
</evidence>
<evidence type="ECO:0000256" key="1">
    <source>
        <dbReference type="SAM" id="MobiDB-lite"/>
    </source>
</evidence>